<protein>
    <recommendedName>
        <fullName evidence="5">HTH CENPB-type domain-containing protein</fullName>
    </recommendedName>
</protein>
<dbReference type="InterPro" id="IPR009057">
    <property type="entry name" value="Homeodomain-like_sf"/>
</dbReference>
<accession>A0AAV7J3E6</accession>
<gene>
    <name evidence="6" type="ORF">KQX54_011493</name>
</gene>
<dbReference type="InterPro" id="IPR006600">
    <property type="entry name" value="HTH_CenpB_DNA-bd_dom"/>
</dbReference>
<evidence type="ECO:0000313" key="6">
    <source>
        <dbReference type="EMBL" id="KAH0564341.1"/>
    </source>
</evidence>
<evidence type="ECO:0000256" key="2">
    <source>
        <dbReference type="ARBA" id="ARBA00023125"/>
    </source>
</evidence>
<proteinExistence type="predicted"/>
<feature type="compositionally biased region" description="Basic and acidic residues" evidence="4">
    <location>
        <begin position="44"/>
        <end position="57"/>
    </location>
</feature>
<feature type="region of interest" description="Disordered" evidence="4">
    <location>
        <begin position="43"/>
        <end position="71"/>
    </location>
</feature>
<dbReference type="Gene3D" id="1.10.10.60">
    <property type="entry name" value="Homeodomain-like"/>
    <property type="match status" value="1"/>
</dbReference>
<dbReference type="GO" id="GO:0005634">
    <property type="term" value="C:nucleus"/>
    <property type="evidence" value="ECO:0007669"/>
    <property type="project" value="UniProtKB-SubCell"/>
</dbReference>
<dbReference type="Pfam" id="PF03221">
    <property type="entry name" value="HTH_Tnp_Tc5"/>
    <property type="match status" value="1"/>
</dbReference>
<organism evidence="6 7">
    <name type="scientific">Cotesia glomerata</name>
    <name type="common">Lepidopteran parasitic wasp</name>
    <name type="synonym">Apanteles glomeratus</name>
    <dbReference type="NCBI Taxonomy" id="32391"/>
    <lineage>
        <taxon>Eukaryota</taxon>
        <taxon>Metazoa</taxon>
        <taxon>Ecdysozoa</taxon>
        <taxon>Arthropoda</taxon>
        <taxon>Hexapoda</taxon>
        <taxon>Insecta</taxon>
        <taxon>Pterygota</taxon>
        <taxon>Neoptera</taxon>
        <taxon>Endopterygota</taxon>
        <taxon>Hymenoptera</taxon>
        <taxon>Apocrita</taxon>
        <taxon>Ichneumonoidea</taxon>
        <taxon>Braconidae</taxon>
        <taxon>Microgastrinae</taxon>
        <taxon>Cotesia</taxon>
    </lineage>
</organism>
<evidence type="ECO:0000313" key="7">
    <source>
        <dbReference type="Proteomes" id="UP000826195"/>
    </source>
</evidence>
<evidence type="ECO:0000259" key="5">
    <source>
        <dbReference type="PROSITE" id="PS51253"/>
    </source>
</evidence>
<keyword evidence="2" id="KW-0238">DNA-binding</keyword>
<feature type="coiled-coil region" evidence="3">
    <location>
        <begin position="868"/>
        <end position="924"/>
    </location>
</feature>
<keyword evidence="3" id="KW-0175">Coiled coil</keyword>
<comment type="subcellular location">
    <subcellularLocation>
        <location evidence="1">Nucleus</location>
    </subcellularLocation>
</comment>
<evidence type="ECO:0000256" key="3">
    <source>
        <dbReference type="SAM" id="Coils"/>
    </source>
</evidence>
<evidence type="ECO:0000256" key="1">
    <source>
        <dbReference type="ARBA" id="ARBA00004123"/>
    </source>
</evidence>
<feature type="domain" description="HTH CENPB-type" evidence="5">
    <location>
        <begin position="272"/>
        <end position="344"/>
    </location>
</feature>
<dbReference type="GO" id="GO:0003677">
    <property type="term" value="F:DNA binding"/>
    <property type="evidence" value="ECO:0007669"/>
    <property type="project" value="UniProtKB-KW"/>
</dbReference>
<feature type="compositionally biased region" description="Acidic residues" evidence="4">
    <location>
        <begin position="771"/>
        <end position="781"/>
    </location>
</feature>
<feature type="region of interest" description="Disordered" evidence="4">
    <location>
        <begin position="724"/>
        <end position="781"/>
    </location>
</feature>
<feature type="compositionally biased region" description="Basic and acidic residues" evidence="4">
    <location>
        <begin position="745"/>
        <end position="757"/>
    </location>
</feature>
<comment type="caution">
    <text evidence="6">The sequence shown here is derived from an EMBL/GenBank/DDBJ whole genome shotgun (WGS) entry which is preliminary data.</text>
</comment>
<dbReference type="EMBL" id="JAHXZJ010000002">
    <property type="protein sequence ID" value="KAH0564341.1"/>
    <property type="molecule type" value="Genomic_DNA"/>
</dbReference>
<feature type="coiled-coil region" evidence="3">
    <location>
        <begin position="589"/>
        <end position="619"/>
    </location>
</feature>
<keyword evidence="7" id="KW-1185">Reference proteome</keyword>
<feature type="coiled-coil region" evidence="3">
    <location>
        <begin position="671"/>
        <end position="701"/>
    </location>
</feature>
<dbReference type="Proteomes" id="UP000826195">
    <property type="component" value="Unassembled WGS sequence"/>
</dbReference>
<reference evidence="6 7" key="1">
    <citation type="journal article" date="2021" name="J. Hered.">
        <title>A chromosome-level genome assembly of the parasitoid wasp, Cotesia glomerata (Hymenoptera: Braconidae).</title>
        <authorList>
            <person name="Pinto B.J."/>
            <person name="Weis J.J."/>
            <person name="Gamble T."/>
            <person name="Ode P.J."/>
            <person name="Paul R."/>
            <person name="Zaspel J.M."/>
        </authorList>
    </citation>
    <scope>NUCLEOTIDE SEQUENCE [LARGE SCALE GENOMIC DNA]</scope>
    <source>
        <strain evidence="6">CgM1</strain>
    </source>
</reference>
<name>A0AAV7J3E6_COTGL</name>
<sequence length="1142" mass="134025">MDWYREMGPSYPFRACNSWVKYFQRTHKIKVTFQGIKNEEEEYKVDNQSKNKDEKSTVLDQEATMNEKNEENKELIKEKEKFFLKLFLSPKIKAVGREEKVKQGIQKDVEKKNSKEINVNIVEVLNQPIYKKNVEYFENEDDIETTSLITDNKVSLFGIIEDKKEEKKVLAQESNKSLKNDFAYLNYLNGETNEKEFLRNQCDFFTTSEHSTKNVNDKKQVSLVNVGLQTSDVLTQTEKIKRDKEINKTQVEIQEVKMEANKEVKEKVNNVIGFKSKYDERKELEQILLNWLSEIRSQRLEINGRKFREKALELHNSLNHRYDFRAQYHWIASFEKRYQVQVISRPRKYKKRTRGFLKDLDSFKMPLMRKKRDALSHQEIGIKNCEQDKIQNRDKKDKKILELPKQCRGESISSEDKNSNSESISLTSKSVIQCHGKVSGIEEEIGEKSSSIVGLDGESVRNCDLASIRDSDSSSSLLKSHLQFGVNNIEIKEPLELFDKGLIREEKVSREVEDDWIDEVIETAKEEGEYWDWERAVHNQITQILVELEDSKLEEEIGRKELKNRQTENIEMRDSEEEATEVSGCGIGEVKARDEEEKLKEEIDEIKECEEDEVDTEDENNYSVSYNLLKRSDGSEKLVLDKSKEERNFDEKMQVDADDIKEENLTDEQVKVNARDEEEKLKEEIDEIKECEEDEVDTEDDENYDSVSYNLLKRSDVSEKLVLDKSKEERNFDEKMQVDADDMKEENLTEEQVKVNKENLATNGEEKGKDEEVEVEDEDDDSCDLFIDLNVSENLIVNETDEEKEVQGKNVNLATMEVFGDEIEEIEKKIMVIECEEEVENVFKEQEVKLGEKDLVTNVEEDQESIGEEEEEENIRNEVKNLDAMGNEENEMIIVEDEVENLEIEENEEEIEEQYLQRKNKTLKQVTFATDVKIINAHHLPTNCPSLESSTFKPVNINMKEYVKILEYKLVFSKCQQFIKDQNIRQYFKRQQIKEFKRAIDVLIDKATSEDDLLDNLLMNKNWAPFGRMFCSEDIARVCEGKIICTFCYKDDKDEYKNYFKSSINHKLTSNKKLRGRICDKCKESTVDFRPAAKCIECIIPFWRSKSYYKLLYCNKIGNLEMTSEQLLLINSILTNMHDFEC</sequence>
<dbReference type="PROSITE" id="PS51253">
    <property type="entry name" value="HTH_CENPB"/>
    <property type="match status" value="1"/>
</dbReference>
<feature type="compositionally biased region" description="Basic and acidic residues" evidence="4">
    <location>
        <begin position="724"/>
        <end position="738"/>
    </location>
</feature>
<evidence type="ECO:0000256" key="4">
    <source>
        <dbReference type="SAM" id="MobiDB-lite"/>
    </source>
</evidence>
<dbReference type="SUPFAM" id="SSF46689">
    <property type="entry name" value="Homeodomain-like"/>
    <property type="match status" value="1"/>
</dbReference>
<dbReference type="AlphaFoldDB" id="A0AAV7J3E6"/>